<dbReference type="InterPro" id="IPR058625">
    <property type="entry name" value="MdtA-like_BSH"/>
</dbReference>
<protein>
    <submittedName>
        <fullName evidence="8">Efflux RND transporter periplasmic adaptor subunit</fullName>
    </submittedName>
</protein>
<feature type="domain" description="Multidrug resistance protein MdtA-like barrel-sandwich hybrid" evidence="5">
    <location>
        <begin position="61"/>
        <end position="236"/>
    </location>
</feature>
<dbReference type="Proteomes" id="UP001268256">
    <property type="component" value="Unassembled WGS sequence"/>
</dbReference>
<accession>A0AAE4FTT7</accession>
<dbReference type="AlphaFoldDB" id="A0AAE4FTT7"/>
<proteinExistence type="inferred from homology"/>
<dbReference type="GO" id="GO:1990281">
    <property type="term" value="C:efflux pump complex"/>
    <property type="evidence" value="ECO:0007669"/>
    <property type="project" value="TreeGrafter"/>
</dbReference>
<dbReference type="Gene3D" id="2.40.420.20">
    <property type="match status" value="1"/>
</dbReference>
<keyword evidence="9" id="KW-1185">Reference proteome</keyword>
<comment type="subcellular location">
    <subcellularLocation>
        <location evidence="1">Cell membrane</location>
    </subcellularLocation>
</comment>
<dbReference type="InterPro" id="IPR058627">
    <property type="entry name" value="MdtA-like_C"/>
</dbReference>
<dbReference type="Gene3D" id="2.40.30.170">
    <property type="match status" value="1"/>
</dbReference>
<dbReference type="NCBIfam" id="TIGR01730">
    <property type="entry name" value="RND_mfp"/>
    <property type="match status" value="1"/>
</dbReference>
<evidence type="ECO:0000256" key="2">
    <source>
        <dbReference type="ARBA" id="ARBA00009477"/>
    </source>
</evidence>
<dbReference type="PANTHER" id="PTHR30469">
    <property type="entry name" value="MULTIDRUG RESISTANCE PROTEIN MDTA"/>
    <property type="match status" value="1"/>
</dbReference>
<sequence length="402" mass="43624">MLQRHWFASLVVGGTLLTGLGSCASEQAGAPPPPTVKVATVQAGMLVDTGTYNTQLQSRRAINLSPQVSGRIAQILVRSGVNVPQGAPLIQIDPSEQSAAVASQFAALQAAQATVETSRSELRALEAQRRSDLATLEFNRLQAERYTALFEQGAVSKEQAQSFILAYRTAQATLQSTDADIRAQQATIIENEKVLQQARANTQQQAVLLNWYTVNAPFAGNIGNIGPRVGDYVTPQTNLLTLTENQPLEIYINIPIERAADLRIGLPVELIDTSGKNIATSQVFFIDTTTNNNTQTILVKALYENRDNRLRANQQVQARVTWDQKPGVLVPTTAVSNLAGQNFVFVAEPSQDGKTVARQTAIQLGRIQGNNYQVLKGLQTNARIITSGIQRVRDGEPITPES</sequence>
<evidence type="ECO:0000256" key="4">
    <source>
        <dbReference type="SAM" id="SignalP"/>
    </source>
</evidence>
<evidence type="ECO:0000313" key="9">
    <source>
        <dbReference type="Proteomes" id="UP001268256"/>
    </source>
</evidence>
<dbReference type="Pfam" id="PF25967">
    <property type="entry name" value="RND-MFP_C"/>
    <property type="match status" value="1"/>
</dbReference>
<dbReference type="Gene3D" id="2.40.50.100">
    <property type="match status" value="1"/>
</dbReference>
<evidence type="ECO:0000256" key="1">
    <source>
        <dbReference type="ARBA" id="ARBA00004236"/>
    </source>
</evidence>
<comment type="caution">
    <text evidence="8">The sequence shown here is derived from an EMBL/GenBank/DDBJ whole genome shotgun (WGS) entry which is preliminary data.</text>
</comment>
<name>A0AAE4FTT7_9CYAN</name>
<dbReference type="GO" id="GO:0015562">
    <property type="term" value="F:efflux transmembrane transporter activity"/>
    <property type="evidence" value="ECO:0007669"/>
    <property type="project" value="TreeGrafter"/>
</dbReference>
<feature type="chain" id="PRO_5042125577" evidence="4">
    <location>
        <begin position="25"/>
        <end position="402"/>
    </location>
</feature>
<evidence type="ECO:0000256" key="3">
    <source>
        <dbReference type="ARBA" id="ARBA00022448"/>
    </source>
</evidence>
<keyword evidence="4" id="KW-0732">Signal</keyword>
<dbReference type="FunFam" id="2.40.420.20:FF:000007">
    <property type="entry name" value="HAE1 family efflux pump MFP component"/>
    <property type="match status" value="1"/>
</dbReference>
<organism evidence="8 9">
    <name type="scientific">Pseudocalidococcus azoricus BACA0444</name>
    <dbReference type="NCBI Taxonomy" id="2918990"/>
    <lineage>
        <taxon>Bacteria</taxon>
        <taxon>Bacillati</taxon>
        <taxon>Cyanobacteriota</taxon>
        <taxon>Cyanophyceae</taxon>
        <taxon>Acaryochloridales</taxon>
        <taxon>Thermosynechococcaceae</taxon>
        <taxon>Pseudocalidococcus</taxon>
        <taxon>Pseudocalidococcus azoricus</taxon>
    </lineage>
</organism>
<feature type="domain" description="Multidrug resistance protein MdtA-like C-terminal permuted SH3" evidence="7">
    <location>
        <begin position="328"/>
        <end position="391"/>
    </location>
</feature>
<evidence type="ECO:0000259" key="7">
    <source>
        <dbReference type="Pfam" id="PF25967"/>
    </source>
</evidence>
<dbReference type="InterPro" id="IPR006143">
    <property type="entry name" value="RND_pump_MFP"/>
</dbReference>
<comment type="similarity">
    <text evidence="2">Belongs to the membrane fusion protein (MFP) (TC 8.A.1) family.</text>
</comment>
<evidence type="ECO:0000259" key="6">
    <source>
        <dbReference type="Pfam" id="PF25944"/>
    </source>
</evidence>
<dbReference type="PROSITE" id="PS51257">
    <property type="entry name" value="PROKAR_LIPOPROTEIN"/>
    <property type="match status" value="1"/>
</dbReference>
<keyword evidence="3" id="KW-0813">Transport</keyword>
<dbReference type="Pfam" id="PF25917">
    <property type="entry name" value="BSH_RND"/>
    <property type="match status" value="1"/>
</dbReference>
<dbReference type="Pfam" id="PF25944">
    <property type="entry name" value="Beta-barrel_RND"/>
    <property type="match status" value="1"/>
</dbReference>
<feature type="domain" description="Multidrug resistance protein MdtA-like beta-barrel" evidence="6">
    <location>
        <begin position="266"/>
        <end position="323"/>
    </location>
</feature>
<feature type="signal peptide" evidence="4">
    <location>
        <begin position="1"/>
        <end position="24"/>
    </location>
</feature>
<dbReference type="PANTHER" id="PTHR30469:SF39">
    <property type="entry name" value="SLL0180 PROTEIN"/>
    <property type="match status" value="1"/>
</dbReference>
<dbReference type="EMBL" id="JAVMIP010000010">
    <property type="protein sequence ID" value="MDS3861234.1"/>
    <property type="molecule type" value="Genomic_DNA"/>
</dbReference>
<evidence type="ECO:0000313" key="8">
    <source>
        <dbReference type="EMBL" id="MDS3861234.1"/>
    </source>
</evidence>
<dbReference type="InterPro" id="IPR058626">
    <property type="entry name" value="MdtA-like_b-barrel"/>
</dbReference>
<gene>
    <name evidence="8" type="ORF">RIF25_10490</name>
</gene>
<evidence type="ECO:0000259" key="5">
    <source>
        <dbReference type="Pfam" id="PF25917"/>
    </source>
</evidence>
<dbReference type="Gene3D" id="1.10.287.470">
    <property type="entry name" value="Helix hairpin bin"/>
    <property type="match status" value="1"/>
</dbReference>
<dbReference type="RefSeq" id="WP_322878481.1">
    <property type="nucleotide sequence ID" value="NZ_JAVMIP010000010.1"/>
</dbReference>
<dbReference type="SUPFAM" id="SSF111369">
    <property type="entry name" value="HlyD-like secretion proteins"/>
    <property type="match status" value="2"/>
</dbReference>
<reference evidence="9" key="1">
    <citation type="submission" date="2023-07" db="EMBL/GenBank/DDBJ databases">
        <authorList>
            <person name="Luz R."/>
            <person name="Cordeiro R."/>
            <person name="Fonseca A."/>
            <person name="Goncalves V."/>
        </authorList>
    </citation>
    <scope>NUCLEOTIDE SEQUENCE [LARGE SCALE GENOMIC DNA]</scope>
    <source>
        <strain evidence="9">BACA0444</strain>
    </source>
</reference>